<protein>
    <recommendedName>
        <fullName evidence="5">Yip1 domain-containing protein</fullName>
    </recommendedName>
</protein>
<reference evidence="4" key="1">
    <citation type="journal article" date="2019" name="Int. J. Syst. Evol. Microbiol.">
        <title>The Global Catalogue of Microorganisms (GCM) 10K type strain sequencing project: providing services to taxonomists for standard genome sequencing and annotation.</title>
        <authorList>
            <consortium name="The Broad Institute Genomics Platform"/>
            <consortium name="The Broad Institute Genome Sequencing Center for Infectious Disease"/>
            <person name="Wu L."/>
            <person name="Ma J."/>
        </authorList>
    </citation>
    <scope>NUCLEOTIDE SEQUENCE [LARGE SCALE GENOMIC DNA]</scope>
    <source>
        <strain evidence="4">CGMCC 1.6964</strain>
    </source>
</reference>
<keyword evidence="4" id="KW-1185">Reference proteome</keyword>
<dbReference type="Proteomes" id="UP000606653">
    <property type="component" value="Unassembled WGS sequence"/>
</dbReference>
<dbReference type="EMBL" id="BMLN01000012">
    <property type="protein sequence ID" value="GGO06509.1"/>
    <property type="molecule type" value="Genomic_DNA"/>
</dbReference>
<evidence type="ECO:0008006" key="5">
    <source>
        <dbReference type="Google" id="ProtNLM"/>
    </source>
</evidence>
<feature type="compositionally biased region" description="Polar residues" evidence="1">
    <location>
        <begin position="29"/>
        <end position="38"/>
    </location>
</feature>
<feature type="region of interest" description="Disordered" evidence="1">
    <location>
        <begin position="29"/>
        <end position="58"/>
    </location>
</feature>
<feature type="transmembrane region" description="Helical" evidence="2">
    <location>
        <begin position="151"/>
        <end position="173"/>
    </location>
</feature>
<dbReference type="RefSeq" id="WP_018978179.1">
    <property type="nucleotide sequence ID" value="NZ_BMLN01000012.1"/>
</dbReference>
<feature type="transmembrane region" description="Helical" evidence="2">
    <location>
        <begin position="99"/>
        <end position="118"/>
    </location>
</feature>
<evidence type="ECO:0000313" key="3">
    <source>
        <dbReference type="EMBL" id="GGO06509.1"/>
    </source>
</evidence>
<feature type="compositionally biased region" description="Polar residues" evidence="1">
    <location>
        <begin position="45"/>
        <end position="58"/>
    </location>
</feature>
<feature type="transmembrane region" description="Helical" evidence="2">
    <location>
        <begin position="194"/>
        <end position="211"/>
    </location>
</feature>
<keyword evidence="2" id="KW-0812">Transmembrane</keyword>
<feature type="transmembrane region" description="Helical" evidence="2">
    <location>
        <begin position="217"/>
        <end position="239"/>
    </location>
</feature>
<comment type="caution">
    <text evidence="3">The sequence shown here is derived from an EMBL/GenBank/DDBJ whole genome shotgun (WGS) entry which is preliminary data.</text>
</comment>
<organism evidence="3 4">
    <name type="scientific">Saccharibacillus kuerlensis</name>
    <dbReference type="NCBI Taxonomy" id="459527"/>
    <lineage>
        <taxon>Bacteria</taxon>
        <taxon>Bacillati</taxon>
        <taxon>Bacillota</taxon>
        <taxon>Bacilli</taxon>
        <taxon>Bacillales</taxon>
        <taxon>Paenibacillaceae</taxon>
        <taxon>Saccharibacillus</taxon>
    </lineage>
</organism>
<keyword evidence="2" id="KW-1133">Transmembrane helix</keyword>
<evidence type="ECO:0000256" key="1">
    <source>
        <dbReference type="SAM" id="MobiDB-lite"/>
    </source>
</evidence>
<gene>
    <name evidence="3" type="ORF">GCM10010969_34090</name>
</gene>
<evidence type="ECO:0000256" key="2">
    <source>
        <dbReference type="SAM" id="Phobius"/>
    </source>
</evidence>
<feature type="transmembrane region" description="Helical" evidence="2">
    <location>
        <begin position="246"/>
        <end position="267"/>
    </location>
</feature>
<accession>A0ABQ2L820</accession>
<keyword evidence="2" id="KW-0472">Membrane</keyword>
<name>A0ABQ2L820_9BACL</name>
<sequence>MAFCTNCGRPLTEGENHVCEVQTPVQPSLQPSVQNSVPSPMFEHQSGQPAYSSNTGSNTKDYGTLVKGELAKFEKGTLLGLLKNPFSALHLRGESDLRYGLIGLLASLIGYMMLAWSFKRNALYTVFELSGGGSRSDWRKGYAEFSDQFDVLSPIFVMGLVSLIALTAGAILLGNGMGTYRTSWKEGLAKIGSAQLVVGAGFLICALLMFVSLRLGFIALLIVLLTALALTLFVSAQLFHVAQARLLSFIALFTALMVAVIAITFNLQVQAGIENMAADLLGLPGNFGLFELLNEL</sequence>
<proteinExistence type="predicted"/>
<evidence type="ECO:0000313" key="4">
    <source>
        <dbReference type="Proteomes" id="UP000606653"/>
    </source>
</evidence>